<name>A0A2S7SYJ5_9BACT</name>
<dbReference type="Pfam" id="PF02746">
    <property type="entry name" value="MR_MLE_N"/>
    <property type="match status" value="1"/>
</dbReference>
<dbReference type="GO" id="GO:0016855">
    <property type="term" value="F:racemase and epimerase activity, acting on amino acids and derivatives"/>
    <property type="evidence" value="ECO:0007669"/>
    <property type="project" value="UniProtKB-UniRule"/>
</dbReference>
<dbReference type="Pfam" id="PF13378">
    <property type="entry name" value="MR_MLE_C"/>
    <property type="match status" value="1"/>
</dbReference>
<dbReference type="SUPFAM" id="SSF54826">
    <property type="entry name" value="Enolase N-terminal domain-like"/>
    <property type="match status" value="1"/>
</dbReference>
<evidence type="ECO:0000256" key="7">
    <source>
        <dbReference type="RuleBase" id="RU366006"/>
    </source>
</evidence>
<dbReference type="SUPFAM" id="SSF51604">
    <property type="entry name" value="Enolase C-terminal domain-like"/>
    <property type="match status" value="1"/>
</dbReference>
<feature type="binding site" evidence="6">
    <location>
        <position position="179"/>
    </location>
    <ligand>
        <name>Mg(2+)</name>
        <dbReference type="ChEBI" id="CHEBI:18420"/>
    </ligand>
</feature>
<reference evidence="9 10" key="1">
    <citation type="submission" date="2018-01" db="EMBL/GenBank/DDBJ databases">
        <title>A novel member of the phylum Bacteroidetes isolated from glacier ice.</title>
        <authorList>
            <person name="Liu Q."/>
            <person name="Xin Y.-H."/>
        </authorList>
    </citation>
    <scope>NUCLEOTIDE SEQUENCE [LARGE SCALE GENOMIC DNA]</scope>
    <source>
        <strain evidence="9 10">RB1R16</strain>
    </source>
</reference>
<dbReference type="GO" id="GO:0000287">
    <property type="term" value="F:magnesium ion binding"/>
    <property type="evidence" value="ECO:0007669"/>
    <property type="project" value="UniProtKB-ARBA"/>
</dbReference>
<comment type="cofactor">
    <cofactor evidence="6 7">
        <name>Mg(2+)</name>
        <dbReference type="ChEBI" id="CHEBI:18420"/>
    </cofactor>
    <text evidence="6 7">Binds 1 Mg(2+) ion per subunit.</text>
</comment>
<feature type="binding site" evidence="6">
    <location>
        <position position="230"/>
    </location>
    <ligand>
        <name>Mg(2+)</name>
        <dbReference type="ChEBI" id="CHEBI:18420"/>
    </ligand>
</feature>
<dbReference type="InterPro" id="IPR036849">
    <property type="entry name" value="Enolase-like_C_sf"/>
</dbReference>
<dbReference type="Proteomes" id="UP000239872">
    <property type="component" value="Unassembled WGS sequence"/>
</dbReference>
<dbReference type="InterPro" id="IPR029065">
    <property type="entry name" value="Enolase_C-like"/>
</dbReference>
<dbReference type="PROSITE" id="PS00909">
    <property type="entry name" value="MR_MLE_2"/>
    <property type="match status" value="1"/>
</dbReference>
<dbReference type="PANTHER" id="PTHR48080">
    <property type="entry name" value="D-GALACTONATE DEHYDRATASE-RELATED"/>
    <property type="match status" value="1"/>
</dbReference>
<feature type="active site" description="Proton acceptor; specific for (S)-substrate epimerization" evidence="5">
    <location>
        <position position="252"/>
    </location>
</feature>
<proteinExistence type="inferred from homology"/>
<dbReference type="PANTHER" id="PTHR48080:SF3">
    <property type="entry name" value="ENOLASE SUPERFAMILY MEMBER DDB_G0284701"/>
    <property type="match status" value="1"/>
</dbReference>
<keyword evidence="2 6" id="KW-0479">Metal-binding</keyword>
<dbReference type="EMBL" id="PPSL01000002">
    <property type="protein sequence ID" value="PQJ12023.1"/>
    <property type="molecule type" value="Genomic_DNA"/>
</dbReference>
<evidence type="ECO:0000256" key="1">
    <source>
        <dbReference type="ARBA" id="ARBA00008031"/>
    </source>
</evidence>
<sequence>MLQLKYQSFELAFQYPFTTHKGTKTHQPTLITSLGLAGMTGYGEAPAISYNNVTVPDMIASLEAKRGLIERYALIDPQRFWHFLHHLIPGQHFLICALDMAGWDLFAQMRRMPLYHLLGIKWENLPVTDYTIGLDTAENMIAKVQAHPWPVYKVKVGEPNDIDKLRALRLHTDAPFRVDANEGWTFDEAKQLLPELQQLGVTLVEQPLIRTELEAMKELKALSPLPLYADESCQTEDDVKKCAEGFDGINIKLTKCGGITPAMRMIKEARSLGLRVMMGNMNESTVGTAAIATLMPLLDEADADGPLLLKQDLAEGLTYDNGHIKLANRAGLGVRFTGLRDN</sequence>
<comment type="caution">
    <text evidence="9">The sequence shown here is derived from an EMBL/GenBank/DDBJ whole genome shotgun (WGS) entry which is preliminary data.</text>
</comment>
<dbReference type="EC" id="5.1.1.-" evidence="7"/>
<evidence type="ECO:0000256" key="6">
    <source>
        <dbReference type="PIRSR" id="PIRSR634603-3"/>
    </source>
</evidence>
<dbReference type="Gene3D" id="3.30.390.10">
    <property type="entry name" value="Enolase-like, N-terminal domain"/>
    <property type="match status" value="1"/>
</dbReference>
<comment type="similarity">
    <text evidence="1 7">Belongs to the mandelate racemase/muconate lactonizing enzyme family.</text>
</comment>
<dbReference type="CDD" id="cd03319">
    <property type="entry name" value="L-Ala-DL-Glu_epimerase"/>
    <property type="match status" value="1"/>
</dbReference>
<dbReference type="GO" id="GO:0009063">
    <property type="term" value="P:amino acid catabolic process"/>
    <property type="evidence" value="ECO:0007669"/>
    <property type="project" value="InterPro"/>
</dbReference>
<dbReference type="RefSeq" id="WP_105038902.1">
    <property type="nucleotide sequence ID" value="NZ_PPSL01000002.1"/>
</dbReference>
<gene>
    <name evidence="9" type="ORF">CJD36_009550</name>
</gene>
<dbReference type="InterPro" id="IPR029017">
    <property type="entry name" value="Enolase-like_N"/>
</dbReference>
<evidence type="ECO:0000256" key="2">
    <source>
        <dbReference type="ARBA" id="ARBA00022723"/>
    </source>
</evidence>
<feature type="domain" description="Mandelate racemase/muconate lactonizing enzyme C-terminal" evidence="8">
    <location>
        <begin position="137"/>
        <end position="226"/>
    </location>
</feature>
<dbReference type="InterPro" id="IPR013341">
    <property type="entry name" value="Mandelate_racemase_N_dom"/>
</dbReference>
<evidence type="ECO:0000256" key="5">
    <source>
        <dbReference type="PIRSR" id="PIRSR634603-1"/>
    </source>
</evidence>
<dbReference type="InterPro" id="IPR013342">
    <property type="entry name" value="Mandelate_racemase_C"/>
</dbReference>
<accession>A0A2S7SYJ5</accession>
<evidence type="ECO:0000256" key="4">
    <source>
        <dbReference type="ARBA" id="ARBA00023235"/>
    </source>
</evidence>
<feature type="binding site" evidence="6">
    <location>
        <position position="205"/>
    </location>
    <ligand>
        <name>Mg(2+)</name>
        <dbReference type="ChEBI" id="CHEBI:18420"/>
    </ligand>
</feature>
<protein>
    <recommendedName>
        <fullName evidence="7">Dipeptide epimerase</fullName>
        <ecNumber evidence="7">5.1.1.-</ecNumber>
    </recommendedName>
</protein>
<feature type="active site" description="Proton acceptor; specific for (R)-substrate epimerization" evidence="5">
    <location>
        <position position="155"/>
    </location>
</feature>
<dbReference type="InterPro" id="IPR018110">
    <property type="entry name" value="Mandel_Rmase/mucon_lact_enz_CS"/>
</dbReference>
<dbReference type="AlphaFoldDB" id="A0A2S7SYJ5"/>
<dbReference type="SMART" id="SM00922">
    <property type="entry name" value="MR_MLE"/>
    <property type="match status" value="1"/>
</dbReference>
<dbReference type="InterPro" id="IPR034603">
    <property type="entry name" value="Dipeptide_epimerase"/>
</dbReference>
<evidence type="ECO:0000313" key="9">
    <source>
        <dbReference type="EMBL" id="PQJ12023.1"/>
    </source>
</evidence>
<dbReference type="SFLD" id="SFLDG00180">
    <property type="entry name" value="muconate_cycloisomerase"/>
    <property type="match status" value="1"/>
</dbReference>
<dbReference type="SFLD" id="SFLDS00001">
    <property type="entry name" value="Enolase"/>
    <property type="match status" value="1"/>
</dbReference>
<keyword evidence="4 7" id="KW-0413">Isomerase</keyword>
<organism evidence="9 10">
    <name type="scientific">Flavipsychrobacter stenotrophus</name>
    <dbReference type="NCBI Taxonomy" id="2077091"/>
    <lineage>
        <taxon>Bacteria</taxon>
        <taxon>Pseudomonadati</taxon>
        <taxon>Bacteroidota</taxon>
        <taxon>Chitinophagia</taxon>
        <taxon>Chitinophagales</taxon>
        <taxon>Chitinophagaceae</taxon>
        <taxon>Flavipsychrobacter</taxon>
    </lineage>
</organism>
<evidence type="ECO:0000259" key="8">
    <source>
        <dbReference type="SMART" id="SM00922"/>
    </source>
</evidence>
<keyword evidence="10" id="KW-1185">Reference proteome</keyword>
<evidence type="ECO:0000256" key="3">
    <source>
        <dbReference type="ARBA" id="ARBA00022842"/>
    </source>
</evidence>
<dbReference type="Gene3D" id="3.20.20.120">
    <property type="entry name" value="Enolase-like C-terminal domain"/>
    <property type="match status" value="1"/>
</dbReference>
<dbReference type="OrthoDB" id="9775391at2"/>
<evidence type="ECO:0000313" key="10">
    <source>
        <dbReference type="Proteomes" id="UP000239872"/>
    </source>
</evidence>
<keyword evidence="3 6" id="KW-0460">Magnesium</keyword>
<dbReference type="InterPro" id="IPR034593">
    <property type="entry name" value="DgoD-like"/>
</dbReference>